<gene>
    <name evidence="1" type="ORF">LCGC14_2774920</name>
</gene>
<sequence length="209" mass="24044">MKKPSIIALFIFLVSHLAFGQDPDSNSVVRLDTQADMSDVYVARAIVIDGDTLWVANLDEVYIFPTKKFTSRKERRRYTRLIHNIKRVYPWAKLVGETLAEVEEHMGTLETEKEQKAYIKEVEKELMGNYKEDLKKLTITQGRILIKLVDRETGDTSYELVKEMRGNISAVFWQALARLFGSNLKSEYDAKGGDRLIEEIIVLIENGQL</sequence>
<organism evidence="1">
    <name type="scientific">marine sediment metagenome</name>
    <dbReference type="NCBI Taxonomy" id="412755"/>
    <lineage>
        <taxon>unclassified sequences</taxon>
        <taxon>metagenomes</taxon>
        <taxon>ecological metagenomes</taxon>
    </lineage>
</organism>
<proteinExistence type="predicted"/>
<dbReference type="AlphaFoldDB" id="A0A0F8ZGY9"/>
<accession>A0A0F8ZGY9</accession>
<protein>
    <recommendedName>
        <fullName evidence="2">DUF4294 domain-containing protein</fullName>
    </recommendedName>
</protein>
<comment type="caution">
    <text evidence="1">The sequence shown here is derived from an EMBL/GenBank/DDBJ whole genome shotgun (WGS) entry which is preliminary data.</text>
</comment>
<evidence type="ECO:0008006" key="2">
    <source>
        <dbReference type="Google" id="ProtNLM"/>
    </source>
</evidence>
<dbReference type="InterPro" id="IPR025636">
    <property type="entry name" value="DUF4294"/>
</dbReference>
<dbReference type="Pfam" id="PF14127">
    <property type="entry name" value="DUF4294"/>
    <property type="match status" value="1"/>
</dbReference>
<evidence type="ECO:0000313" key="1">
    <source>
        <dbReference type="EMBL" id="KKK85275.1"/>
    </source>
</evidence>
<dbReference type="EMBL" id="LAZR01051385">
    <property type="protein sequence ID" value="KKK85275.1"/>
    <property type="molecule type" value="Genomic_DNA"/>
</dbReference>
<reference evidence="1" key="1">
    <citation type="journal article" date="2015" name="Nature">
        <title>Complex archaea that bridge the gap between prokaryotes and eukaryotes.</title>
        <authorList>
            <person name="Spang A."/>
            <person name="Saw J.H."/>
            <person name="Jorgensen S.L."/>
            <person name="Zaremba-Niedzwiedzka K."/>
            <person name="Martijn J."/>
            <person name="Lind A.E."/>
            <person name="van Eijk R."/>
            <person name="Schleper C."/>
            <person name="Guy L."/>
            <person name="Ettema T.J."/>
        </authorList>
    </citation>
    <scope>NUCLEOTIDE SEQUENCE</scope>
</reference>
<name>A0A0F8ZGY9_9ZZZZ</name>